<evidence type="ECO:0000313" key="4">
    <source>
        <dbReference type="Proteomes" id="UP000325576"/>
    </source>
</evidence>
<dbReference type="Proteomes" id="UP000325576">
    <property type="component" value="Unassembled WGS sequence"/>
</dbReference>
<dbReference type="InterPro" id="IPR050300">
    <property type="entry name" value="GDXG_lipolytic_enzyme"/>
</dbReference>
<evidence type="ECO:0000259" key="2">
    <source>
        <dbReference type="Pfam" id="PF20434"/>
    </source>
</evidence>
<evidence type="ECO:0000256" key="1">
    <source>
        <dbReference type="ARBA" id="ARBA00022801"/>
    </source>
</evidence>
<organism evidence="3 4">
    <name type="scientific">Rhodococcus erythropolis</name>
    <name type="common">Arthrobacter picolinophilus</name>
    <dbReference type="NCBI Taxonomy" id="1833"/>
    <lineage>
        <taxon>Bacteria</taxon>
        <taxon>Bacillati</taxon>
        <taxon>Actinomycetota</taxon>
        <taxon>Actinomycetes</taxon>
        <taxon>Mycobacteriales</taxon>
        <taxon>Nocardiaceae</taxon>
        <taxon>Rhodococcus</taxon>
        <taxon>Rhodococcus erythropolis group</taxon>
    </lineage>
</organism>
<dbReference type="RefSeq" id="WP_042952231.1">
    <property type="nucleotide sequence ID" value="NZ_JABBPH010000001.1"/>
</dbReference>
<sequence>MPRFKIPYGRHEQQFGHLYVPDEAVDGPIPIVMQIHGGFWSGQYGLNLGTAFAVELARHGVAVWNIEYRRLGAGGGWPEMSADVKTAYDEIPALVAAKSSAEFDLNQIRLLGHSAGGHLAVWLAGEKDTFTRPERVIAQAAALDLASAGERGRRISFIEDLFGVPFEADPDLYRNASPQHRLPIGVPVVCVTGAEDLQVPAKVSSWYAKAAEAAGDPVALRVIEGEGHDAFLSPSTESWRVSRELVLAEDPLAPSTSD</sequence>
<gene>
    <name evidence="3" type="ORF">BS297_13805</name>
</gene>
<dbReference type="Pfam" id="PF20434">
    <property type="entry name" value="BD-FAE"/>
    <property type="match status" value="1"/>
</dbReference>
<dbReference type="PANTHER" id="PTHR48081">
    <property type="entry name" value="AB HYDROLASE SUPERFAMILY PROTEIN C4A8.06C"/>
    <property type="match status" value="1"/>
</dbReference>
<feature type="domain" description="BD-FAE-like" evidence="2">
    <location>
        <begin position="18"/>
        <end position="205"/>
    </location>
</feature>
<accession>A0A0C2VMB3</accession>
<protein>
    <submittedName>
        <fullName evidence="3">Lipase</fullName>
    </submittedName>
</protein>
<dbReference type="SUPFAM" id="SSF53474">
    <property type="entry name" value="alpha/beta-Hydrolases"/>
    <property type="match status" value="1"/>
</dbReference>
<evidence type="ECO:0000313" key="3">
    <source>
        <dbReference type="EMBL" id="KAB2584756.1"/>
    </source>
</evidence>
<dbReference type="EMBL" id="MRBO01000403">
    <property type="protein sequence ID" value="KAB2584756.1"/>
    <property type="molecule type" value="Genomic_DNA"/>
</dbReference>
<dbReference type="Gene3D" id="3.40.50.1820">
    <property type="entry name" value="alpha/beta hydrolase"/>
    <property type="match status" value="1"/>
</dbReference>
<reference evidence="3 4" key="1">
    <citation type="journal article" date="2017" name="Poromechanics V (2013)">
        <title>Genomic Characterization of the Arsenic-Tolerant Actinobacterium, &lt;i&gt;Rhodococcus erythropolis&lt;/i&gt; S43.</title>
        <authorList>
            <person name="Retamal-Morales G."/>
            <person name="Mehnert M."/>
            <person name="Schwabe R."/>
            <person name="Tischler D."/>
            <person name="Schloemann M."/>
            <person name="Levican G.J."/>
        </authorList>
    </citation>
    <scope>NUCLEOTIDE SEQUENCE [LARGE SCALE GENOMIC DNA]</scope>
    <source>
        <strain evidence="3 4">S43</strain>
    </source>
</reference>
<dbReference type="PANTHER" id="PTHR48081:SF33">
    <property type="entry name" value="KYNURENINE FORMAMIDASE"/>
    <property type="match status" value="1"/>
</dbReference>
<dbReference type="InterPro" id="IPR049492">
    <property type="entry name" value="BD-FAE-like_dom"/>
</dbReference>
<proteinExistence type="predicted"/>
<dbReference type="InterPro" id="IPR029058">
    <property type="entry name" value="AB_hydrolase_fold"/>
</dbReference>
<comment type="caution">
    <text evidence="3">The sequence shown here is derived from an EMBL/GenBank/DDBJ whole genome shotgun (WGS) entry which is preliminary data.</text>
</comment>
<dbReference type="GO" id="GO:0016787">
    <property type="term" value="F:hydrolase activity"/>
    <property type="evidence" value="ECO:0007669"/>
    <property type="project" value="UniProtKB-KW"/>
</dbReference>
<dbReference type="AlphaFoldDB" id="A0A0C2VMB3"/>
<name>A0A0C2VMB3_RHOER</name>
<keyword evidence="1" id="KW-0378">Hydrolase</keyword>